<evidence type="ECO:0000259" key="10">
    <source>
        <dbReference type="PROSITE" id="PS50991"/>
    </source>
</evidence>
<evidence type="ECO:0000256" key="8">
    <source>
        <dbReference type="NCBIfam" id="TIGR00977"/>
    </source>
</evidence>
<gene>
    <name evidence="11" type="primary">leuA_2</name>
    <name evidence="11" type="ORF">Pan181_41310</name>
</gene>
<dbReference type="Gene3D" id="3.30.160.270">
    <property type="match status" value="1"/>
</dbReference>
<dbReference type="InterPro" id="IPR000891">
    <property type="entry name" value="PYR_CT"/>
</dbReference>
<dbReference type="InterPro" id="IPR054691">
    <property type="entry name" value="LeuA/HCS_post-cat"/>
</dbReference>
<keyword evidence="11" id="KW-0012">Acyltransferase</keyword>
<dbReference type="Pfam" id="PF00682">
    <property type="entry name" value="HMGL-like"/>
    <property type="match status" value="1"/>
</dbReference>
<reference evidence="11 12" key="1">
    <citation type="submission" date="2019-02" db="EMBL/GenBank/DDBJ databases">
        <title>Deep-cultivation of Planctomycetes and their phenomic and genomic characterization uncovers novel biology.</title>
        <authorList>
            <person name="Wiegand S."/>
            <person name="Jogler M."/>
            <person name="Boedeker C."/>
            <person name="Pinto D."/>
            <person name="Vollmers J."/>
            <person name="Rivas-Marin E."/>
            <person name="Kohn T."/>
            <person name="Peeters S.H."/>
            <person name="Heuer A."/>
            <person name="Rast P."/>
            <person name="Oberbeckmann S."/>
            <person name="Bunk B."/>
            <person name="Jeske O."/>
            <person name="Meyerdierks A."/>
            <person name="Storesund J.E."/>
            <person name="Kallscheuer N."/>
            <person name="Luecker S."/>
            <person name="Lage O.M."/>
            <person name="Pohl T."/>
            <person name="Merkel B.J."/>
            <person name="Hornburger P."/>
            <person name="Mueller R.-W."/>
            <person name="Bruemmer F."/>
            <person name="Labrenz M."/>
            <person name="Spormann A.M."/>
            <person name="Op den Camp H."/>
            <person name="Overmann J."/>
            <person name="Amann R."/>
            <person name="Jetten M.S.M."/>
            <person name="Mascher T."/>
            <person name="Medema M.H."/>
            <person name="Devos D.P."/>
            <person name="Kaster A.-K."/>
            <person name="Ovreas L."/>
            <person name="Rohde M."/>
            <person name="Galperin M.Y."/>
            <person name="Jogler C."/>
        </authorList>
    </citation>
    <scope>NUCLEOTIDE SEQUENCE [LARGE SCALE GENOMIC DNA]</scope>
    <source>
        <strain evidence="11 12">Pan181</strain>
    </source>
</reference>
<evidence type="ECO:0000256" key="9">
    <source>
        <dbReference type="RuleBase" id="RU003523"/>
    </source>
</evidence>
<accession>A0A518AT68</accession>
<dbReference type="NCBIfam" id="TIGR00977">
    <property type="entry name" value="citramal_synth"/>
    <property type="match status" value="1"/>
</dbReference>
<dbReference type="InterPro" id="IPR036230">
    <property type="entry name" value="LeuA_allosteric_dom_sf"/>
</dbReference>
<evidence type="ECO:0000313" key="11">
    <source>
        <dbReference type="EMBL" id="QDU57908.1"/>
    </source>
</evidence>
<dbReference type="AlphaFoldDB" id="A0A518AT68"/>
<evidence type="ECO:0000256" key="4">
    <source>
        <dbReference type="ARBA" id="ARBA00022624"/>
    </source>
</evidence>
<organism evidence="11 12">
    <name type="scientific">Aeoliella mucimassa</name>
    <dbReference type="NCBI Taxonomy" id="2527972"/>
    <lineage>
        <taxon>Bacteria</taxon>
        <taxon>Pseudomonadati</taxon>
        <taxon>Planctomycetota</taxon>
        <taxon>Planctomycetia</taxon>
        <taxon>Pirellulales</taxon>
        <taxon>Lacipirellulaceae</taxon>
        <taxon>Aeoliella</taxon>
    </lineage>
</organism>
<dbReference type="GO" id="GO:0009097">
    <property type="term" value="P:isoleucine biosynthetic process"/>
    <property type="evidence" value="ECO:0007669"/>
    <property type="project" value="UniProtKB-UniRule"/>
</dbReference>
<keyword evidence="6" id="KW-0100">Branched-chain amino acid biosynthesis</keyword>
<dbReference type="PROSITE" id="PS00815">
    <property type="entry name" value="AIPM_HOMOCIT_SYNTH_1"/>
    <property type="match status" value="1"/>
</dbReference>
<dbReference type="InterPro" id="IPR013785">
    <property type="entry name" value="Aldolase_TIM"/>
</dbReference>
<evidence type="ECO:0000256" key="5">
    <source>
        <dbReference type="ARBA" id="ARBA00022679"/>
    </source>
</evidence>
<keyword evidence="4" id="KW-0412">Isoleucine biosynthesis</keyword>
<dbReference type="PANTHER" id="PTHR43538">
    <property type="entry name" value="ALPHA-IPM SYNTHASE/HOMOCITRATE SYNTHASE"/>
    <property type="match status" value="1"/>
</dbReference>
<comment type="pathway">
    <text evidence="1">Amino-acid biosynthesis; L-isoleucine biosynthesis; 2-oxobutanoate from pyruvate: step 1/3.</text>
</comment>
<name>A0A518AT68_9BACT</name>
<evidence type="ECO:0000256" key="3">
    <source>
        <dbReference type="ARBA" id="ARBA00022605"/>
    </source>
</evidence>
<dbReference type="InterPro" id="IPR005675">
    <property type="entry name" value="Citramal_synthase"/>
</dbReference>
<comment type="catalytic activity">
    <reaction evidence="7">
        <text>pyruvate + acetyl-CoA + H2O = (3R)-citramalate + CoA + H(+)</text>
        <dbReference type="Rhea" id="RHEA:19045"/>
        <dbReference type="ChEBI" id="CHEBI:15361"/>
        <dbReference type="ChEBI" id="CHEBI:15377"/>
        <dbReference type="ChEBI" id="CHEBI:15378"/>
        <dbReference type="ChEBI" id="CHEBI:30934"/>
        <dbReference type="ChEBI" id="CHEBI:57287"/>
        <dbReference type="ChEBI" id="CHEBI:57288"/>
        <dbReference type="EC" id="2.3.3.21"/>
    </reaction>
</comment>
<evidence type="ECO:0000256" key="2">
    <source>
        <dbReference type="ARBA" id="ARBA00006154"/>
    </source>
</evidence>
<dbReference type="GO" id="GO:0003852">
    <property type="term" value="F:2-isopropylmalate synthase activity"/>
    <property type="evidence" value="ECO:0007669"/>
    <property type="project" value="InterPro"/>
</dbReference>
<keyword evidence="3" id="KW-0028">Amino-acid biosynthesis</keyword>
<proteinExistence type="inferred from homology"/>
<keyword evidence="12" id="KW-1185">Reference proteome</keyword>
<dbReference type="GO" id="GO:0043714">
    <property type="term" value="F:(R)-citramalate synthase activity"/>
    <property type="evidence" value="ECO:0007669"/>
    <property type="project" value="UniProtKB-UniRule"/>
</dbReference>
<evidence type="ECO:0000313" key="12">
    <source>
        <dbReference type="Proteomes" id="UP000315750"/>
    </source>
</evidence>
<dbReference type="PROSITE" id="PS50991">
    <property type="entry name" value="PYR_CT"/>
    <property type="match status" value="1"/>
</dbReference>
<keyword evidence="5 9" id="KW-0808">Transferase</keyword>
<dbReference type="Proteomes" id="UP000315750">
    <property type="component" value="Chromosome"/>
</dbReference>
<dbReference type="CDD" id="cd07941">
    <property type="entry name" value="DRE_TIM_LeuA3"/>
    <property type="match status" value="1"/>
</dbReference>
<dbReference type="EMBL" id="CP036278">
    <property type="protein sequence ID" value="QDU57908.1"/>
    <property type="molecule type" value="Genomic_DNA"/>
</dbReference>
<dbReference type="OrthoDB" id="9804858at2"/>
<feature type="domain" description="Pyruvate carboxyltransferase" evidence="10">
    <location>
        <begin position="3"/>
        <end position="269"/>
    </location>
</feature>
<protein>
    <recommendedName>
        <fullName evidence="8">Citramalate synthase</fullName>
        <ecNumber evidence="8">2.3.3.21</ecNumber>
    </recommendedName>
</protein>
<dbReference type="SMART" id="SM00917">
    <property type="entry name" value="LeuA_dimer"/>
    <property type="match status" value="1"/>
</dbReference>
<dbReference type="SUPFAM" id="SSF110921">
    <property type="entry name" value="2-isopropylmalate synthase LeuA, allosteric (dimerisation) domain"/>
    <property type="match status" value="1"/>
</dbReference>
<evidence type="ECO:0000256" key="1">
    <source>
        <dbReference type="ARBA" id="ARBA00004743"/>
    </source>
</evidence>
<dbReference type="UniPathway" id="UPA00047">
    <property type="reaction ID" value="UER00066"/>
</dbReference>
<comment type="similarity">
    <text evidence="2 9">Belongs to the alpha-IPM synthase/homocitrate synthase family.</text>
</comment>
<dbReference type="InterPro" id="IPR013709">
    <property type="entry name" value="2-isopropylmalate_synth_dimer"/>
</dbReference>
<sequence>MHIEIYDTTLRDGAQGEGVNFSLEDKVLIARRLDEMGFDFIEGGYPLSNPKDAEFFQRMVAEPLKHSKVCAFGMTRRRGVKPADDPGMKALMESQAPVITIVGKTSDFHVKEVLRVSEQENIDMIAETVEYFVQQGREVIYDAEHFFDGWKANAEYAAKTIAAAASAGAMRIVMCDTNGGTMPEEVARIAGEAAAKVDKPLGIHTHNDCELAVANSLAAIDAGAIHVQGTINGLGERCGNADLISVVANLALKKQGYEVLEQGELDHLTELSRYVYEIANMSYRINQPFVGSSAFAHKGGMHVHAVNRVAESYEHIAPETVGNERRVLVSELSGRSNIIAMTTKHDIDEDKALMDRILREVVDKENAGYQFESAGASFDLLVKRISGTYAPHFELVKFHTSVESRGGQPVTEATVKLLVDDQVRHEVAEGDGPVNALDAALRKALNGSFPNLRGMQLVDYKVRVINSEAATAASVRVVIESRDADGEVWGTVGVDENVIQASWDALVDSIEYKLCKDEGKMA</sequence>
<dbReference type="Gene3D" id="1.10.238.260">
    <property type="match status" value="1"/>
</dbReference>
<dbReference type="SUPFAM" id="SSF51569">
    <property type="entry name" value="Aldolase"/>
    <property type="match status" value="1"/>
</dbReference>
<dbReference type="Pfam" id="PF08502">
    <property type="entry name" value="LeuA_dimer"/>
    <property type="match status" value="1"/>
</dbReference>
<dbReference type="PANTHER" id="PTHR43538:SF1">
    <property type="entry name" value="(R)-CITRAMALATE SYNTHASE"/>
    <property type="match status" value="1"/>
</dbReference>
<dbReference type="Gene3D" id="3.20.20.70">
    <property type="entry name" value="Aldolase class I"/>
    <property type="match status" value="1"/>
</dbReference>
<evidence type="ECO:0000256" key="6">
    <source>
        <dbReference type="ARBA" id="ARBA00023304"/>
    </source>
</evidence>
<dbReference type="KEGG" id="amuc:Pan181_41310"/>
<dbReference type="EC" id="2.3.3.21" evidence="8"/>
<dbReference type="InterPro" id="IPR002034">
    <property type="entry name" value="AIPM/Hcit_synth_CS"/>
</dbReference>
<dbReference type="GO" id="GO:0009098">
    <property type="term" value="P:L-leucine biosynthetic process"/>
    <property type="evidence" value="ECO:0007669"/>
    <property type="project" value="InterPro"/>
</dbReference>
<evidence type="ECO:0000256" key="7">
    <source>
        <dbReference type="ARBA" id="ARBA00048263"/>
    </source>
</evidence>
<dbReference type="RefSeq" id="WP_145249361.1">
    <property type="nucleotide sequence ID" value="NZ_CP036278.1"/>
</dbReference>
<dbReference type="Pfam" id="PF22617">
    <property type="entry name" value="HCS_D2"/>
    <property type="match status" value="1"/>
</dbReference>